<dbReference type="EMBL" id="KZ992471">
    <property type="protein sequence ID" value="RKP10093.1"/>
    <property type="molecule type" value="Genomic_DNA"/>
</dbReference>
<feature type="transmembrane region" description="Helical" evidence="5">
    <location>
        <begin position="277"/>
        <end position="296"/>
    </location>
</feature>
<dbReference type="Pfam" id="PF13000">
    <property type="entry name" value="Acatn"/>
    <property type="match status" value="3"/>
</dbReference>
<feature type="transmembrane region" description="Helical" evidence="5">
    <location>
        <begin position="150"/>
        <end position="170"/>
    </location>
</feature>
<dbReference type="OrthoDB" id="6415790at2759"/>
<dbReference type="InterPro" id="IPR036259">
    <property type="entry name" value="MFS_trans_sf"/>
</dbReference>
<comment type="subcellular location">
    <subcellularLocation>
        <location evidence="1">Membrane</location>
        <topology evidence="1">Multi-pass membrane protein</topology>
    </subcellularLocation>
</comment>
<dbReference type="AlphaFoldDB" id="A0A4P9XV18"/>
<keyword evidence="2 5" id="KW-0812">Transmembrane</keyword>
<feature type="transmembrane region" description="Helical" evidence="5">
    <location>
        <begin position="111"/>
        <end position="130"/>
    </location>
</feature>
<dbReference type="STRING" id="78915.A0A4P9XV18"/>
<sequence>MDRKEKINVALLVVLYLLQGIPTGLAFGSIPFLMKEHMSYSQIGVFTLSTYPYSLKLFWSPIVDSVFSSAVGRRKTWIVPIQLILGAIFFWLAGNIDVYMAPKGDGWENTYALTFIFLVVVFLSATQDIAVDGWALNLLSEENLSYASTAQTVGLNTGYFVSFTVFLAFNSAEFSNKYFRSVPSDIGMLPLGTYLYFWGCMYFLVTTLLIFFKREEPPPASEKMNIGESYETLWKMCKLPQMRHYIALLLLAKVGFVAGDAVTGLKLLEKGFQKEDLALAVLLDFPCQILFGYLAARWSTGKRPLRPWLLAFYGRLLTALMSMLVVPMFPEGGVTTSYFVLVIFVTILGSFMSTVQFVGMGVFMTGIADATVGGTYMTFLNTLSNLGGTWPRYFVLEAVDWFSNAQCNVPTVEGVVAPEAFQCVSEAGKNQCKEVGGQCEMIQDGFYTVCIASVVLGTALLFLFIQKTARRLEVIPASAWRITKIAKD</sequence>
<protein>
    <submittedName>
        <fullName evidence="6">Acetyl-coenzyme A transporter 1-domain-containing protein</fullName>
    </submittedName>
</protein>
<dbReference type="GO" id="GO:0008521">
    <property type="term" value="F:acetyl-CoA transmembrane transporter activity"/>
    <property type="evidence" value="ECO:0007669"/>
    <property type="project" value="InterPro"/>
</dbReference>
<evidence type="ECO:0000256" key="4">
    <source>
        <dbReference type="ARBA" id="ARBA00023136"/>
    </source>
</evidence>
<dbReference type="InterPro" id="IPR004752">
    <property type="entry name" value="AmpG_permease/AT-1"/>
</dbReference>
<feature type="transmembrane region" description="Helical" evidence="5">
    <location>
        <begin position="245"/>
        <end position="265"/>
    </location>
</feature>
<evidence type="ECO:0000256" key="3">
    <source>
        <dbReference type="ARBA" id="ARBA00022989"/>
    </source>
</evidence>
<evidence type="ECO:0000256" key="1">
    <source>
        <dbReference type="ARBA" id="ARBA00004141"/>
    </source>
</evidence>
<feature type="transmembrane region" description="Helical" evidence="5">
    <location>
        <begin position="445"/>
        <end position="465"/>
    </location>
</feature>
<accession>A0A4P9XV18</accession>
<keyword evidence="4 5" id="KW-0472">Membrane</keyword>
<keyword evidence="7" id="KW-1185">Reference proteome</keyword>
<name>A0A4P9XV18_9FUNG</name>
<dbReference type="GO" id="GO:0016020">
    <property type="term" value="C:membrane"/>
    <property type="evidence" value="ECO:0007669"/>
    <property type="project" value="UniProtKB-SubCell"/>
</dbReference>
<feature type="transmembrane region" description="Helical" evidence="5">
    <location>
        <begin position="308"/>
        <end position="326"/>
    </location>
</feature>
<dbReference type="InterPro" id="IPR024371">
    <property type="entry name" value="AcetylCoA_trans_1-like"/>
</dbReference>
<evidence type="ECO:0000256" key="2">
    <source>
        <dbReference type="ARBA" id="ARBA00022692"/>
    </source>
</evidence>
<feature type="transmembrane region" description="Helical" evidence="5">
    <location>
        <begin position="191"/>
        <end position="212"/>
    </location>
</feature>
<dbReference type="PANTHER" id="PTHR12778:SF9">
    <property type="entry name" value="ACETYL-COENZYME A TRANSPORTER 1"/>
    <property type="match status" value="1"/>
</dbReference>
<dbReference type="Gene3D" id="1.20.1250.20">
    <property type="entry name" value="MFS general substrate transporter like domains"/>
    <property type="match status" value="1"/>
</dbReference>
<feature type="transmembrane region" description="Helical" evidence="5">
    <location>
        <begin position="77"/>
        <end position="99"/>
    </location>
</feature>
<dbReference type="FunFam" id="1.20.1250.20:FF:000289">
    <property type="entry name" value="Acetyl-coenzyme A transporter 1"/>
    <property type="match status" value="1"/>
</dbReference>
<feature type="transmembrane region" description="Helical" evidence="5">
    <location>
        <begin position="338"/>
        <end position="359"/>
    </location>
</feature>
<dbReference type="Proteomes" id="UP000271241">
    <property type="component" value="Unassembled WGS sequence"/>
</dbReference>
<reference evidence="7" key="1">
    <citation type="journal article" date="2018" name="Nat. Microbiol.">
        <title>Leveraging single-cell genomics to expand the fungal tree of life.</title>
        <authorList>
            <person name="Ahrendt S.R."/>
            <person name="Quandt C.A."/>
            <person name="Ciobanu D."/>
            <person name="Clum A."/>
            <person name="Salamov A."/>
            <person name="Andreopoulos B."/>
            <person name="Cheng J.F."/>
            <person name="Woyke T."/>
            <person name="Pelin A."/>
            <person name="Henrissat B."/>
            <person name="Reynolds N.K."/>
            <person name="Benny G.L."/>
            <person name="Smith M.E."/>
            <person name="James T.Y."/>
            <person name="Grigoriev I.V."/>
        </authorList>
    </citation>
    <scope>NUCLEOTIDE SEQUENCE [LARGE SCALE GENOMIC DNA]</scope>
    <source>
        <strain evidence="7">RSA 1356</strain>
    </source>
</reference>
<evidence type="ECO:0000256" key="5">
    <source>
        <dbReference type="SAM" id="Phobius"/>
    </source>
</evidence>
<organism evidence="6 7">
    <name type="scientific">Thamnocephalis sphaerospora</name>
    <dbReference type="NCBI Taxonomy" id="78915"/>
    <lineage>
        <taxon>Eukaryota</taxon>
        <taxon>Fungi</taxon>
        <taxon>Fungi incertae sedis</taxon>
        <taxon>Zoopagomycota</taxon>
        <taxon>Zoopagomycotina</taxon>
        <taxon>Zoopagomycetes</taxon>
        <taxon>Zoopagales</taxon>
        <taxon>Sigmoideomycetaceae</taxon>
        <taxon>Thamnocephalis</taxon>
    </lineage>
</organism>
<evidence type="ECO:0000313" key="6">
    <source>
        <dbReference type="EMBL" id="RKP10093.1"/>
    </source>
</evidence>
<proteinExistence type="predicted"/>
<gene>
    <name evidence="6" type="ORF">THASP1DRAFT_28140</name>
</gene>
<dbReference type="SUPFAM" id="SSF103473">
    <property type="entry name" value="MFS general substrate transporter"/>
    <property type="match status" value="1"/>
</dbReference>
<keyword evidence="3 5" id="KW-1133">Transmembrane helix</keyword>
<dbReference type="PANTHER" id="PTHR12778">
    <property type="entry name" value="SOLUTE CARRIER FAMILY 33 ACETYL-COA TRANSPORTER -RELATED"/>
    <property type="match status" value="1"/>
</dbReference>
<dbReference type="GO" id="GO:0035348">
    <property type="term" value="P:acetyl-CoA transmembrane transport"/>
    <property type="evidence" value="ECO:0007669"/>
    <property type="project" value="InterPro"/>
</dbReference>
<evidence type="ECO:0000313" key="7">
    <source>
        <dbReference type="Proteomes" id="UP000271241"/>
    </source>
</evidence>